<keyword evidence="6" id="KW-1185">Reference proteome</keyword>
<reference evidence="5 6" key="1">
    <citation type="journal article" date="2021" name="Arch. Microbiol.">
        <title>Thalassobius aquimarinus sp. nov., isolated from the Sea of Japan seashore.</title>
        <authorList>
            <person name="Kurilenko V.V."/>
            <person name="Romanenko L.A."/>
            <person name="Chernysheva N.Y."/>
            <person name="Velansky P.V."/>
            <person name="Tekutyeva L.A."/>
            <person name="Isaeva M.P."/>
            <person name="Mikhailov V.V."/>
        </authorList>
    </citation>
    <scope>NUCLEOTIDE SEQUENCE [LARGE SCALE GENOMIC DNA]</scope>
    <source>
        <strain evidence="5 6">KMM 8518</strain>
    </source>
</reference>
<evidence type="ECO:0000259" key="4">
    <source>
        <dbReference type="Pfam" id="PF13403"/>
    </source>
</evidence>
<dbReference type="PANTHER" id="PTHR38340">
    <property type="entry name" value="S-LAYER PROTEIN"/>
    <property type="match status" value="1"/>
</dbReference>
<evidence type="ECO:0000313" key="5">
    <source>
        <dbReference type="EMBL" id="MBR9649954.1"/>
    </source>
</evidence>
<dbReference type="SUPFAM" id="SSF51294">
    <property type="entry name" value="Hedgehog/intein (Hint) domain"/>
    <property type="match status" value="1"/>
</dbReference>
<dbReference type="InterPro" id="IPR050557">
    <property type="entry name" value="RTX_toxin/Mannuronan_C5-epim"/>
</dbReference>
<dbReference type="InterPro" id="IPR028992">
    <property type="entry name" value="Hedgehog/Intein_dom"/>
</dbReference>
<dbReference type="PRINTS" id="PR00313">
    <property type="entry name" value="CABNDNGRPT"/>
</dbReference>
<keyword evidence="2" id="KW-0964">Secreted</keyword>
<dbReference type="InterPro" id="IPR001343">
    <property type="entry name" value="Hemolysn_Ca-bd"/>
</dbReference>
<proteinExistence type="predicted"/>
<dbReference type="Proteomes" id="UP001195941">
    <property type="component" value="Unassembled WGS sequence"/>
</dbReference>
<comment type="caution">
    <text evidence="5">The sequence shown here is derived from an EMBL/GenBank/DDBJ whole genome shotgun (WGS) entry which is preliminary data.</text>
</comment>
<accession>A0ABS5HM20</accession>
<feature type="domain" description="Hedgehog/Intein (Hint)" evidence="4">
    <location>
        <begin position="701"/>
        <end position="847"/>
    </location>
</feature>
<gene>
    <name evidence="5" type="ORF">IT775_02305</name>
</gene>
<evidence type="ECO:0000256" key="1">
    <source>
        <dbReference type="ARBA" id="ARBA00004613"/>
    </source>
</evidence>
<dbReference type="PROSITE" id="PS00330">
    <property type="entry name" value="HEMOLYSIN_CALCIUM"/>
    <property type="match status" value="4"/>
</dbReference>
<organism evidence="5 6">
    <name type="scientific">Thalassovita aquimarina</name>
    <dbReference type="NCBI Taxonomy" id="2785917"/>
    <lineage>
        <taxon>Bacteria</taxon>
        <taxon>Pseudomonadati</taxon>
        <taxon>Pseudomonadota</taxon>
        <taxon>Alphaproteobacteria</taxon>
        <taxon>Rhodobacterales</taxon>
        <taxon>Roseobacteraceae</taxon>
        <taxon>Thalassovita</taxon>
    </lineage>
</organism>
<comment type="subcellular location">
    <subcellularLocation>
        <location evidence="1">Secreted</location>
    </subcellularLocation>
</comment>
<dbReference type="RefSeq" id="WP_212699443.1">
    <property type="nucleotide sequence ID" value="NZ_JADMKU010000001.1"/>
</dbReference>
<protein>
    <submittedName>
        <fullName evidence="5">Hint domain-containing protein</fullName>
    </submittedName>
</protein>
<feature type="region of interest" description="Disordered" evidence="3">
    <location>
        <begin position="533"/>
        <end position="564"/>
    </location>
</feature>
<dbReference type="InterPro" id="IPR006141">
    <property type="entry name" value="Intein_N"/>
</dbReference>
<evidence type="ECO:0000313" key="6">
    <source>
        <dbReference type="Proteomes" id="UP001195941"/>
    </source>
</evidence>
<dbReference type="SUPFAM" id="SSF51120">
    <property type="entry name" value="beta-Roll"/>
    <property type="match status" value="3"/>
</dbReference>
<name>A0ABS5HM20_9RHOB</name>
<dbReference type="Pfam" id="PF13403">
    <property type="entry name" value="Hint_2"/>
    <property type="match status" value="1"/>
</dbReference>
<evidence type="ECO:0000256" key="3">
    <source>
        <dbReference type="SAM" id="MobiDB-lite"/>
    </source>
</evidence>
<dbReference type="EMBL" id="JADMKU010000001">
    <property type="protein sequence ID" value="MBR9649954.1"/>
    <property type="molecule type" value="Genomic_DNA"/>
</dbReference>
<evidence type="ECO:0000256" key="2">
    <source>
        <dbReference type="ARBA" id="ARBA00022525"/>
    </source>
</evidence>
<dbReference type="PROSITE" id="PS50817">
    <property type="entry name" value="INTEIN_N_TER"/>
    <property type="match status" value="1"/>
</dbReference>
<dbReference type="Pfam" id="PF00353">
    <property type="entry name" value="HemolysinCabind"/>
    <property type="match status" value="5"/>
</dbReference>
<dbReference type="InterPro" id="IPR011049">
    <property type="entry name" value="Serralysin-like_metalloprot_C"/>
</dbReference>
<sequence>MNTSFIAYGIDVVSNPDLDVLTGTGQDGAGQVVLQNGSQSFTDTQIVEVIVEQVTLDGELTGATRITGVNVYDSKADFEAGTVLYAYEPATAGDYALVQENVTGMGDGYLQFDASMLVSSDAGAPVLTTLFIAPGTDANDGYGTLVLDNHSDTDLDGDGVIAAGTAEVGNGAFNTGYSDTAYAPPMAGDYVVEGGDGSDFIDPYYTGDPEGDRIDNNDAADGSNDDVVRAGDGDDTVLAGDGDDYIDGGSGHDQLEGGDGDDTLLGGTGDDRLYGGIGNDSAMGGEGADSFEAYDGDDYFSGGSGDDWMNGDKGDDTLLGGAGDDWMRASFGNDSMAGGTGNDFIWSGYGDDTITLENDFGNDTIEMEDQDEVTGDILDMSAVTDDLTIDLSQTNQGAGTVSDGTSTANFQGVEHLVLGSGTNTLVLADFSGTDRVEGFDAPVQNTDGTYSGKDLLDVSSLTDDAGNPVDVNDVVVSDDGAGNAVLSFPHGEALTLIGVAPADVSDVAQLAAMGIPADSRDGIVEGGSGSELIDDSFTGDPDGDRVDGGDAIDPGAGADDDSIRAGYGNDTIRAGLGNDTIDAEFGDDWIEAGAGDDLLIGGLGGDTMFGEAGNDSFQISSGDTAMGGDGDDSFFVDDSLRNGERFKIDGGANGETKGDTLYVNGLANITYDPNDPETGSVEWQDGSVLYFSDIENVVHVPCFTENSMIMTRGGEKAARDIRAGDMVLTRDNGFQPVRWAGKRELAAAELEGKPGLRPVLIRRGALGDGVPCRDLTVSPQHRMMIDAPKTALWFGSDEVFVAAIHLTFLDGVEQLGDEAVTYVHFMFDTHQVVQGDGCWSESFQPGDLSLLGMDEAQRNEIVSLFPQLMQDSADKVYPAARQTLSARETRVLFG</sequence>
<dbReference type="PANTHER" id="PTHR38340:SF1">
    <property type="entry name" value="S-LAYER PROTEIN"/>
    <property type="match status" value="1"/>
</dbReference>
<feature type="region of interest" description="Disordered" evidence="3">
    <location>
        <begin position="202"/>
        <end position="261"/>
    </location>
</feature>
<dbReference type="InterPro" id="IPR036844">
    <property type="entry name" value="Hint_dom_sf"/>
</dbReference>
<dbReference type="InterPro" id="IPR018511">
    <property type="entry name" value="Hemolysin-typ_Ca-bd_CS"/>
</dbReference>
<dbReference type="Gene3D" id="2.150.10.10">
    <property type="entry name" value="Serralysin-like metalloprotease, C-terminal"/>
    <property type="match status" value="3"/>
</dbReference>